<evidence type="ECO:0000313" key="1">
    <source>
        <dbReference type="EMBL" id="APE43250.1"/>
    </source>
</evidence>
<accession>A0A1J0WG10</accession>
<dbReference type="Proteomes" id="UP000181897">
    <property type="component" value="Chromosome"/>
</dbReference>
<gene>
    <name evidence="1" type="ORF">BOO69_07335</name>
</gene>
<keyword evidence="2" id="KW-1185">Reference proteome</keyword>
<evidence type="ECO:0008006" key="3">
    <source>
        <dbReference type="Google" id="ProtNLM"/>
    </source>
</evidence>
<dbReference type="EMBL" id="CP018076">
    <property type="protein sequence ID" value="APE43250.1"/>
    <property type="molecule type" value="Genomic_DNA"/>
</dbReference>
<proteinExistence type="predicted"/>
<name>A0A1J0WG10_9RHOB</name>
<sequence>MQVLLDHPEIEALSDTEIRVLEGFMRFCAEHRLADPNGGDVRAWCRLDNVASDSLPELAAALRRLGVGSDLLNDLEIAHSAQDRKARFRGVPKGATRTFKRVVSVPLADLPDDWQRTLRRLRFGEAYAPSIMTRMESRLGMFVWSAKRAGCPVDLADTVALRALYSDLRDRSITRQRESARKRGLKDDVDTPRWAYLRSTWEELRRFACAHGMPDELWDKLTVTYSVLVTKEGRQAAEKFAKAEAAGTRTELLKNAEAMLVLAGNIDCPHIRHAMRNRAAAIALGCGIPARSADVLVHHRFGVGISYEPHRNAYRFRYTANKTAGSTGVRIDVPLLPWWNKFIDALILQDDDPRYLGSLRAMLIAQQRPLYVHYDGTPATYAWYSRMWSIVTGTGGHIARTLIYDDAIEQGAEGIQYARLLNGHAPTSPIVQSYESERLRRERVLQAQSAMAVLFGDDEEDLADWD</sequence>
<dbReference type="AlphaFoldDB" id="A0A1J0WG10"/>
<reference evidence="1 2" key="1">
    <citation type="submission" date="2016-11" db="EMBL/GenBank/DDBJ databases">
        <title>Complete genome sequence of Sulfitobacter sp. AM1-D1, a toxic bacteria associated with marine dinoflagellate Alexandrium minutum in East China Sea.</title>
        <authorList>
            <person name="Yang Q."/>
            <person name="Zhang X."/>
            <person name="Tian X."/>
        </authorList>
    </citation>
    <scope>NUCLEOTIDE SEQUENCE [LARGE SCALE GENOMIC DNA]</scope>
    <source>
        <strain evidence="1 2">AM1-D1</strain>
    </source>
</reference>
<organism evidence="1 2">
    <name type="scientific">Sulfitobacter alexandrii</name>
    <dbReference type="NCBI Taxonomy" id="1917485"/>
    <lineage>
        <taxon>Bacteria</taxon>
        <taxon>Pseudomonadati</taxon>
        <taxon>Pseudomonadota</taxon>
        <taxon>Alphaproteobacteria</taxon>
        <taxon>Rhodobacterales</taxon>
        <taxon>Roseobacteraceae</taxon>
        <taxon>Sulfitobacter</taxon>
    </lineage>
</organism>
<evidence type="ECO:0000313" key="2">
    <source>
        <dbReference type="Proteomes" id="UP000181897"/>
    </source>
</evidence>
<protein>
    <recommendedName>
        <fullName evidence="3">Integrase</fullName>
    </recommendedName>
</protein>
<dbReference type="KEGG" id="suam:BOO69_07335"/>